<feature type="transmembrane region" description="Helical" evidence="9">
    <location>
        <begin position="309"/>
        <end position="335"/>
    </location>
</feature>
<evidence type="ECO:0000256" key="6">
    <source>
        <dbReference type="PIRSR" id="PIRSR600175-1"/>
    </source>
</evidence>
<comment type="similarity">
    <text evidence="7">Belongs to the sodium:neurotransmitter symporter (SNF) (TC 2.A.22) family.</text>
</comment>
<feature type="transmembrane region" description="Helical" evidence="9">
    <location>
        <begin position="231"/>
        <end position="251"/>
    </location>
</feature>
<evidence type="ECO:0000256" key="5">
    <source>
        <dbReference type="ARBA" id="ARBA00023136"/>
    </source>
</evidence>
<dbReference type="InterPro" id="IPR037272">
    <property type="entry name" value="SNS_sf"/>
</dbReference>
<dbReference type="GO" id="GO:0005886">
    <property type="term" value="C:plasma membrane"/>
    <property type="evidence" value="ECO:0007669"/>
    <property type="project" value="TreeGrafter"/>
</dbReference>
<dbReference type="Pfam" id="PF00209">
    <property type="entry name" value="SNF"/>
    <property type="match status" value="1"/>
</dbReference>
<keyword evidence="7" id="KW-0769">Symport</keyword>
<protein>
    <recommendedName>
        <fullName evidence="7">Transporter</fullName>
    </recommendedName>
</protein>
<feature type="transmembrane region" description="Helical" evidence="9">
    <location>
        <begin position="49"/>
        <end position="67"/>
    </location>
</feature>
<evidence type="ECO:0000256" key="9">
    <source>
        <dbReference type="SAM" id="Phobius"/>
    </source>
</evidence>
<dbReference type="KEGG" id="cbai:105062764"/>
<dbReference type="SUPFAM" id="SSF161070">
    <property type="entry name" value="SNF-like"/>
    <property type="match status" value="1"/>
</dbReference>
<feature type="binding site" evidence="6">
    <location>
        <position position="286"/>
    </location>
    <ligand>
        <name>Na(+)</name>
        <dbReference type="ChEBI" id="CHEBI:29101"/>
        <label>1</label>
    </ligand>
</feature>
<proteinExistence type="inferred from homology"/>
<feature type="compositionally biased region" description="Acidic residues" evidence="8">
    <location>
        <begin position="1"/>
        <end position="10"/>
    </location>
</feature>
<keyword evidence="6" id="KW-0479">Metal-binding</keyword>
<evidence type="ECO:0000256" key="3">
    <source>
        <dbReference type="ARBA" id="ARBA00022692"/>
    </source>
</evidence>
<keyword evidence="3 7" id="KW-0812">Transmembrane</keyword>
<feature type="transmembrane region" description="Helical" evidence="9">
    <location>
        <begin position="558"/>
        <end position="583"/>
    </location>
</feature>
<dbReference type="GO" id="GO:0035725">
    <property type="term" value="P:sodium ion transmembrane transport"/>
    <property type="evidence" value="ECO:0007669"/>
    <property type="project" value="TreeGrafter"/>
</dbReference>
<feature type="transmembrane region" description="Helical" evidence="9">
    <location>
        <begin position="201"/>
        <end position="219"/>
    </location>
</feature>
<evidence type="ECO:0000313" key="10">
    <source>
        <dbReference type="RefSeq" id="XP_010945427.1"/>
    </source>
</evidence>
<keyword evidence="4 9" id="KW-1133">Transmembrane helix</keyword>
<gene>
    <name evidence="10" type="primary">LOC105062764</name>
</gene>
<organism evidence="10">
    <name type="scientific">Camelus bactrianus</name>
    <name type="common">Bactrian camel</name>
    <dbReference type="NCBI Taxonomy" id="9837"/>
    <lineage>
        <taxon>Eukaryota</taxon>
        <taxon>Metazoa</taxon>
        <taxon>Chordata</taxon>
        <taxon>Craniata</taxon>
        <taxon>Vertebrata</taxon>
        <taxon>Euteleostomi</taxon>
        <taxon>Mammalia</taxon>
        <taxon>Eutheria</taxon>
        <taxon>Laurasiatheria</taxon>
        <taxon>Artiodactyla</taxon>
        <taxon>Tylopoda</taxon>
        <taxon>Camelidae</taxon>
        <taxon>Camelus</taxon>
    </lineage>
</organism>
<feature type="binding site" evidence="6">
    <location>
        <position position="317"/>
    </location>
    <ligand>
        <name>Na(+)</name>
        <dbReference type="ChEBI" id="CHEBI:29101"/>
        <label>1</label>
    </ligand>
</feature>
<feature type="transmembrane region" description="Helical" evidence="9">
    <location>
        <begin position="516"/>
        <end position="537"/>
    </location>
</feature>
<dbReference type="GO" id="GO:0006865">
    <property type="term" value="P:amino acid transport"/>
    <property type="evidence" value="ECO:0007669"/>
    <property type="project" value="TreeGrafter"/>
</dbReference>
<dbReference type="RefSeq" id="XP_010945427.1">
    <property type="nucleotide sequence ID" value="XM_010947125.1"/>
</dbReference>
<feature type="transmembrane region" description="Helical" evidence="9">
    <location>
        <begin position="479"/>
        <end position="504"/>
    </location>
</feature>
<dbReference type="PANTHER" id="PTHR11616">
    <property type="entry name" value="SODIUM/CHLORIDE DEPENDENT TRANSPORTER"/>
    <property type="match status" value="1"/>
</dbReference>
<evidence type="ECO:0000256" key="1">
    <source>
        <dbReference type="ARBA" id="ARBA00004141"/>
    </source>
</evidence>
<dbReference type="InterPro" id="IPR000175">
    <property type="entry name" value="Na/ntran_symport"/>
</dbReference>
<reference evidence="10" key="1">
    <citation type="submission" date="2025-08" db="UniProtKB">
        <authorList>
            <consortium name="RefSeq"/>
        </authorList>
    </citation>
    <scope>IDENTIFICATION</scope>
    <source>
        <tissue evidence="10">Blood</tissue>
    </source>
</reference>
<feature type="transmembrane region" description="Helical" evidence="9">
    <location>
        <begin position="73"/>
        <end position="94"/>
    </location>
</feature>
<dbReference type="OrthoDB" id="9614357at2759"/>
<evidence type="ECO:0000256" key="4">
    <source>
        <dbReference type="ARBA" id="ARBA00022989"/>
    </source>
</evidence>
<dbReference type="NCBIfam" id="NF037979">
    <property type="entry name" value="Na_transp"/>
    <property type="match status" value="1"/>
</dbReference>
<evidence type="ECO:0000256" key="2">
    <source>
        <dbReference type="ARBA" id="ARBA00022448"/>
    </source>
</evidence>
<name>A0A9W3EEQ3_CAMBA</name>
<feature type="transmembrane region" description="Helical" evidence="9">
    <location>
        <begin position="114"/>
        <end position="135"/>
    </location>
</feature>
<evidence type="ECO:0000256" key="7">
    <source>
        <dbReference type="RuleBase" id="RU003732"/>
    </source>
</evidence>
<keyword evidence="6" id="KW-0915">Sodium</keyword>
<keyword evidence="5 9" id="KW-0472">Membrane</keyword>
<evidence type="ECO:0000256" key="8">
    <source>
        <dbReference type="SAM" id="MobiDB-lite"/>
    </source>
</evidence>
<comment type="subcellular location">
    <subcellularLocation>
        <location evidence="1">Membrane</location>
        <topology evidence="1">Multi-pass membrane protein</topology>
    </subcellularLocation>
</comment>
<dbReference type="PANTHER" id="PTHR11616:SF233">
    <property type="entry name" value="TRANSPORTER"/>
    <property type="match status" value="1"/>
</dbReference>
<dbReference type="GO" id="GO:0046872">
    <property type="term" value="F:metal ion binding"/>
    <property type="evidence" value="ECO:0007669"/>
    <property type="project" value="UniProtKB-KW"/>
</dbReference>
<feature type="transmembrane region" description="Helical" evidence="9">
    <location>
        <begin position="432"/>
        <end position="458"/>
    </location>
</feature>
<accession>A0A9W3EEQ3</accession>
<feature type="binding site" evidence="6">
    <location>
        <position position="57"/>
    </location>
    <ligand>
        <name>Na(+)</name>
        <dbReference type="ChEBI" id="CHEBI:29101"/>
        <label>1</label>
    </ligand>
</feature>
<dbReference type="AlphaFoldDB" id="A0A9W3EEQ3"/>
<feature type="transmembrane region" description="Helical" evidence="9">
    <location>
        <begin position="279"/>
        <end position="297"/>
    </location>
</feature>
<keyword evidence="2 7" id="KW-0813">Transport</keyword>
<dbReference type="GO" id="GO:0015293">
    <property type="term" value="F:symporter activity"/>
    <property type="evidence" value="ECO:0007669"/>
    <property type="project" value="UniProtKB-KW"/>
</dbReference>
<feature type="region of interest" description="Disordered" evidence="8">
    <location>
        <begin position="1"/>
        <end position="20"/>
    </location>
</feature>
<dbReference type="PRINTS" id="PR00176">
    <property type="entry name" value="NANEUSMPORT"/>
</dbReference>
<dbReference type="PROSITE" id="PS00610">
    <property type="entry name" value="NA_NEUROTRAN_SYMP_1"/>
    <property type="match status" value="1"/>
</dbReference>
<dbReference type="PROSITE" id="PS50267">
    <property type="entry name" value="NA_NEUROTRAN_SYMP_3"/>
    <property type="match status" value="1"/>
</dbReference>
<sequence length="750" mass="83516">MESLEELSEDEAPKEHQVSSTLPWKLNTKEIRATKTHNYFTQTKRTENILVQVAFSVGLSSIWRFPYLCHRNGGGSFILMHFFMLLLFGIPLLYMEMIMGKWLRVDNIRVWKQLTPWLGGIGYASILVCVMVSLYNSVITTWSLSYLGNSFHHPLPWDQCPLVKNITVSDLSCLGTVSHQYFWYHTTLSASNHIEEGVKALVLNLSLGIFAVWFLVFLIMMTGLKMSTQMLVFSVFLPYILLLCFLIRGLFLEGATTSLRRMVTTELSAWASLDLWRQAGGHVLYSLGLGMGTIILFSCKAGGDSYVQVASLVALVNLVTSLLATSIIFIVLGFWTTTSGHACVEQSVSKLMKLIDKGVLPQDVKPPEDILLLPTMDYLDWINNLPGHLQHQVIHFSPSCSIKAQKEKFMEGPGLAFAAFSQVVSLFPGASFWAILFFIALLIIGLNNLINILEGIVFPLQNSISIFKNYPRMLSDLSVAKPASALAIICLGGFLGSLVFTSQAGSYVMSLFDDHLVPLTLVVIVAFQNMALTWIYGARRLREEMFRELGRPLWPFWTFLWCYVTVPGLLALLTVCLMHLYQGAHLYYTAWNSSGSQEVKQPYLHRTLGWVTFFSTLTLLPIPVHPFHHWWSLQDYTAPGSFEKLLSKKTTFVSPKPLQWPKQHSSEVPHELGGGNEHMQGGPAYGEIGGLGERGAEASGPPATGCVEGVSPLGRSCSGGLDNWDTSGGKPHREHWQAVAAKTGACKLFL</sequence>